<feature type="compositionally biased region" description="Basic and acidic residues" evidence="9">
    <location>
        <begin position="641"/>
        <end position="650"/>
    </location>
</feature>
<dbReference type="Gene3D" id="3.30.200.20">
    <property type="entry name" value="Phosphorylase Kinase, domain 1"/>
    <property type="match status" value="1"/>
</dbReference>
<dbReference type="AlphaFoldDB" id="A0A9P6VYP7"/>
<evidence type="ECO:0000256" key="3">
    <source>
        <dbReference type="ARBA" id="ARBA00022679"/>
    </source>
</evidence>
<dbReference type="GO" id="GO:0005524">
    <property type="term" value="F:ATP binding"/>
    <property type="evidence" value="ECO:0007669"/>
    <property type="project" value="UniProtKB-KW"/>
</dbReference>
<evidence type="ECO:0000256" key="8">
    <source>
        <dbReference type="ARBA" id="ARBA00048679"/>
    </source>
</evidence>
<evidence type="ECO:0000256" key="6">
    <source>
        <dbReference type="ARBA" id="ARBA00022840"/>
    </source>
</evidence>
<gene>
    <name evidence="11" type="ORF">C6P46_006261</name>
</gene>
<dbReference type="Pfam" id="PF00069">
    <property type="entry name" value="Pkinase"/>
    <property type="match status" value="1"/>
</dbReference>
<dbReference type="GO" id="GO:0005634">
    <property type="term" value="C:nucleus"/>
    <property type="evidence" value="ECO:0007669"/>
    <property type="project" value="TreeGrafter"/>
</dbReference>
<comment type="caution">
    <text evidence="11">The sequence shown here is derived from an EMBL/GenBank/DDBJ whole genome shotgun (WGS) entry which is preliminary data.</text>
</comment>
<feature type="domain" description="Protein kinase" evidence="10">
    <location>
        <begin position="69"/>
        <end position="426"/>
    </location>
</feature>
<evidence type="ECO:0000256" key="2">
    <source>
        <dbReference type="ARBA" id="ARBA00022527"/>
    </source>
</evidence>
<reference evidence="11 12" key="1">
    <citation type="submission" date="2020-11" db="EMBL/GenBank/DDBJ databases">
        <title>Kefir isolates.</title>
        <authorList>
            <person name="Marcisauskas S."/>
            <person name="Kim Y."/>
            <person name="Blasche S."/>
        </authorList>
    </citation>
    <scope>NUCLEOTIDE SEQUENCE [LARGE SCALE GENOMIC DNA]</scope>
    <source>
        <strain evidence="11 12">KR</strain>
    </source>
</reference>
<evidence type="ECO:0000256" key="7">
    <source>
        <dbReference type="ARBA" id="ARBA00047899"/>
    </source>
</evidence>
<keyword evidence="5" id="KW-0418">Kinase</keyword>
<keyword evidence="2" id="KW-0723">Serine/threonine-protein kinase</keyword>
<sequence>MTAQSWRERKQELLRLLADLSPDVYAPATAPDEQLHRALLQPDHAGSRHPTANGPMKRLRTVALSLEDFPPLSTLSSTSSLCRVELVRPASALTGVDAGGKGSVYVMKTVDKRWAFRMRAQQSHIHELAVLRLGLRDKEASQKRRIPRLVASFLSPSSFHIVLSHVPGGDLSTILERHAGTDASSQVSSSGLQETWVKEWMAELVDALEWLHSSGWAHRDVKPQNLLLDADGHLLLTDFGSAAPLLPASSSSPSSPRAIARKHCRALIGTPDYIAPEILSHAEALYLEEEEEEEEDSDEGGGAGGGLGIKSAAGGADAESKDELAAYGAGVDLWSSGILLFGVAPFYAEEIPETYDRIVRWQVRISTARVSQPGLTEACYQDNLRFPPTSSVSKSAESLIRASVVKLLTTAESRPTCQKIKSHEFFDNVKWNQLHAGKATFQPPNPVSNLPASPSLSRSQRSFAQSFDVDSFMSSPGLSILRPSPTTLVRFRDTEQLYWQASEFGGLTTLPAEDEFERVPSAAAAAASSSSGEISEMASPPSGPRRKATSSSFETPARPRWSAQIEREVQATTTRRSSSSSRRTSDGLEAWREMQEHAWSVSRSARKRSAAASSGGGAPSLPPPSSGRSEDQDRLGGLQSRHQEVLKQLDDMDDKYSSLFALAAGQKSSPVSLHP</sequence>
<feature type="region of interest" description="Disordered" evidence="9">
    <location>
        <begin position="520"/>
        <end position="650"/>
    </location>
</feature>
<protein>
    <recommendedName>
        <fullName evidence="1">non-specific serine/threonine protein kinase</fullName>
        <ecNumber evidence="1">2.7.11.1</ecNumber>
    </recommendedName>
</protein>
<accession>A0A9P6VYP7</accession>
<feature type="compositionally biased region" description="Basic and acidic residues" evidence="9">
    <location>
        <begin position="583"/>
        <end position="596"/>
    </location>
</feature>
<keyword evidence="6" id="KW-0067">ATP-binding</keyword>
<dbReference type="PROSITE" id="PS50011">
    <property type="entry name" value="PROTEIN_KINASE_DOM"/>
    <property type="match status" value="1"/>
</dbReference>
<evidence type="ECO:0000256" key="1">
    <source>
        <dbReference type="ARBA" id="ARBA00012513"/>
    </source>
</evidence>
<dbReference type="SMART" id="SM00220">
    <property type="entry name" value="S_TKc"/>
    <property type="match status" value="1"/>
</dbReference>
<dbReference type="OrthoDB" id="3359639at2759"/>
<keyword evidence="12" id="KW-1185">Reference proteome</keyword>
<evidence type="ECO:0000256" key="5">
    <source>
        <dbReference type="ARBA" id="ARBA00022777"/>
    </source>
</evidence>
<dbReference type="PANTHER" id="PTHR24356:SF1">
    <property type="entry name" value="SERINE_THREONINE-PROTEIN KINASE GREATWALL"/>
    <property type="match status" value="1"/>
</dbReference>
<evidence type="ECO:0000313" key="12">
    <source>
        <dbReference type="Proteomes" id="UP000777482"/>
    </source>
</evidence>
<dbReference type="InterPro" id="IPR011009">
    <property type="entry name" value="Kinase-like_dom_sf"/>
</dbReference>
<keyword evidence="4" id="KW-0547">Nucleotide-binding</keyword>
<evidence type="ECO:0000256" key="9">
    <source>
        <dbReference type="SAM" id="MobiDB-lite"/>
    </source>
</evidence>
<dbReference type="EMBL" id="PUHQ01000077">
    <property type="protein sequence ID" value="KAG0657705.1"/>
    <property type="molecule type" value="Genomic_DNA"/>
</dbReference>
<comment type="catalytic activity">
    <reaction evidence="8">
        <text>L-seryl-[protein] + ATP = O-phospho-L-seryl-[protein] + ADP + H(+)</text>
        <dbReference type="Rhea" id="RHEA:17989"/>
        <dbReference type="Rhea" id="RHEA-COMP:9863"/>
        <dbReference type="Rhea" id="RHEA-COMP:11604"/>
        <dbReference type="ChEBI" id="CHEBI:15378"/>
        <dbReference type="ChEBI" id="CHEBI:29999"/>
        <dbReference type="ChEBI" id="CHEBI:30616"/>
        <dbReference type="ChEBI" id="CHEBI:83421"/>
        <dbReference type="ChEBI" id="CHEBI:456216"/>
        <dbReference type="EC" id="2.7.11.1"/>
    </reaction>
</comment>
<dbReference type="GO" id="GO:0005737">
    <property type="term" value="C:cytoplasm"/>
    <property type="evidence" value="ECO:0007669"/>
    <property type="project" value="TreeGrafter"/>
</dbReference>
<dbReference type="InterPro" id="IPR000719">
    <property type="entry name" value="Prot_kinase_dom"/>
</dbReference>
<dbReference type="Gene3D" id="1.10.510.10">
    <property type="entry name" value="Transferase(Phosphotransferase) domain 1"/>
    <property type="match status" value="1"/>
</dbReference>
<evidence type="ECO:0000259" key="10">
    <source>
        <dbReference type="PROSITE" id="PS50011"/>
    </source>
</evidence>
<dbReference type="EC" id="2.7.11.1" evidence="1"/>
<dbReference type="GO" id="GO:0035556">
    <property type="term" value="P:intracellular signal transduction"/>
    <property type="evidence" value="ECO:0007669"/>
    <property type="project" value="TreeGrafter"/>
</dbReference>
<proteinExistence type="predicted"/>
<dbReference type="InterPro" id="IPR050236">
    <property type="entry name" value="Ser_Thr_kinase_AGC"/>
</dbReference>
<evidence type="ECO:0000313" key="11">
    <source>
        <dbReference type="EMBL" id="KAG0657705.1"/>
    </source>
</evidence>
<dbReference type="Proteomes" id="UP000777482">
    <property type="component" value="Unassembled WGS sequence"/>
</dbReference>
<organism evidence="11 12">
    <name type="scientific">Rhodotorula mucilaginosa</name>
    <name type="common">Yeast</name>
    <name type="synonym">Rhodotorula rubra</name>
    <dbReference type="NCBI Taxonomy" id="5537"/>
    <lineage>
        <taxon>Eukaryota</taxon>
        <taxon>Fungi</taxon>
        <taxon>Dikarya</taxon>
        <taxon>Basidiomycota</taxon>
        <taxon>Pucciniomycotina</taxon>
        <taxon>Microbotryomycetes</taxon>
        <taxon>Sporidiobolales</taxon>
        <taxon>Sporidiobolaceae</taxon>
        <taxon>Rhodotorula</taxon>
    </lineage>
</organism>
<feature type="region of interest" description="Disordered" evidence="9">
    <location>
        <begin position="288"/>
        <end position="314"/>
    </location>
</feature>
<name>A0A9P6VYP7_RHOMI</name>
<feature type="compositionally biased region" description="Low complexity" evidence="9">
    <location>
        <begin position="572"/>
        <end position="582"/>
    </location>
</feature>
<dbReference type="SUPFAM" id="SSF56112">
    <property type="entry name" value="Protein kinase-like (PK-like)"/>
    <property type="match status" value="1"/>
</dbReference>
<keyword evidence="3" id="KW-0808">Transferase</keyword>
<feature type="compositionally biased region" description="Low complexity" evidence="9">
    <location>
        <begin position="521"/>
        <end position="531"/>
    </location>
</feature>
<feature type="compositionally biased region" description="Acidic residues" evidence="9">
    <location>
        <begin position="288"/>
        <end position="299"/>
    </location>
</feature>
<evidence type="ECO:0000256" key="4">
    <source>
        <dbReference type="ARBA" id="ARBA00022741"/>
    </source>
</evidence>
<comment type="catalytic activity">
    <reaction evidence="7">
        <text>L-threonyl-[protein] + ATP = O-phospho-L-threonyl-[protein] + ADP + H(+)</text>
        <dbReference type="Rhea" id="RHEA:46608"/>
        <dbReference type="Rhea" id="RHEA-COMP:11060"/>
        <dbReference type="Rhea" id="RHEA-COMP:11605"/>
        <dbReference type="ChEBI" id="CHEBI:15378"/>
        <dbReference type="ChEBI" id="CHEBI:30013"/>
        <dbReference type="ChEBI" id="CHEBI:30616"/>
        <dbReference type="ChEBI" id="CHEBI:61977"/>
        <dbReference type="ChEBI" id="CHEBI:456216"/>
        <dbReference type="EC" id="2.7.11.1"/>
    </reaction>
</comment>
<dbReference type="PANTHER" id="PTHR24356">
    <property type="entry name" value="SERINE/THREONINE-PROTEIN KINASE"/>
    <property type="match status" value="1"/>
</dbReference>
<dbReference type="GO" id="GO:0004674">
    <property type="term" value="F:protein serine/threonine kinase activity"/>
    <property type="evidence" value="ECO:0007669"/>
    <property type="project" value="UniProtKB-KW"/>
</dbReference>